<evidence type="ECO:0000256" key="1">
    <source>
        <dbReference type="SAM" id="MobiDB-lite"/>
    </source>
</evidence>
<dbReference type="RefSeq" id="WP_004177689.1">
    <property type="nucleotide sequence ID" value="NZ_CP021106.3"/>
</dbReference>
<evidence type="ECO:0000313" key="3">
    <source>
        <dbReference type="Proteomes" id="UP000012179"/>
    </source>
</evidence>
<dbReference type="Proteomes" id="UP000012179">
    <property type="component" value="Chromosome"/>
</dbReference>
<dbReference type="AlphaFoldDB" id="A0A1W6SQT6"/>
<sequence length="97" mass="10446">MTYSESVAADRRLLILRALRESHEYTAAARLLRVFLGSFGRPVSADLVESELAWLAEQGLVTIRAGGETIATLTPRGADAANGLTRVPGVRRPEPGE</sequence>
<dbReference type="OrthoDB" id="8527781at2"/>
<keyword evidence="3" id="KW-1185">Reference proteome</keyword>
<organism evidence="2 3">
    <name type="scientific">Nitrosospira lacus</name>
    <dbReference type="NCBI Taxonomy" id="1288494"/>
    <lineage>
        <taxon>Bacteria</taxon>
        <taxon>Pseudomonadati</taxon>
        <taxon>Pseudomonadota</taxon>
        <taxon>Betaproteobacteria</taxon>
        <taxon>Nitrosomonadales</taxon>
        <taxon>Nitrosomonadaceae</taxon>
        <taxon>Nitrosospira</taxon>
    </lineage>
</organism>
<proteinExistence type="predicted"/>
<feature type="region of interest" description="Disordered" evidence="1">
    <location>
        <begin position="77"/>
        <end position="97"/>
    </location>
</feature>
<evidence type="ECO:0008006" key="4">
    <source>
        <dbReference type="Google" id="ProtNLM"/>
    </source>
</evidence>
<dbReference type="EMBL" id="CP021106">
    <property type="protein sequence ID" value="ARO88167.1"/>
    <property type="molecule type" value="Genomic_DNA"/>
</dbReference>
<gene>
    <name evidence="2" type="ORF">EBAPG3_010475</name>
</gene>
<evidence type="ECO:0000313" key="2">
    <source>
        <dbReference type="EMBL" id="ARO88167.1"/>
    </source>
</evidence>
<dbReference type="eggNOG" id="COG0640">
    <property type="taxonomic scope" value="Bacteria"/>
</dbReference>
<reference evidence="2 3" key="1">
    <citation type="journal article" date="2015" name="Int. J. Syst. Evol. Microbiol.">
        <title>Nitrosospira lacus sp. nov., a psychrotolerant, ammonia-oxidizing bacterium from sandy lake sediment.</title>
        <authorList>
            <person name="Urakawa H."/>
            <person name="Garcia J.C."/>
            <person name="Nielsen J.L."/>
            <person name="Le V.Q."/>
            <person name="Kozlowski J.A."/>
            <person name="Stein L.Y."/>
            <person name="Lim C.K."/>
            <person name="Pommerening-Roser A."/>
            <person name="Martens-Habbena W."/>
            <person name="Stahl D.A."/>
            <person name="Klotz M.G."/>
        </authorList>
    </citation>
    <scope>NUCLEOTIDE SEQUENCE [LARGE SCALE GENOMIC DNA]</scope>
    <source>
        <strain evidence="2 3">APG3</strain>
    </source>
</reference>
<protein>
    <recommendedName>
        <fullName evidence="4">ArsR family transcriptional regulator</fullName>
    </recommendedName>
</protein>
<name>A0A1W6SQT6_9PROT</name>
<accession>A0A1W6SQT6</accession>
<dbReference type="KEGG" id="nlc:EBAPG3_010475"/>